<protein>
    <recommendedName>
        <fullName evidence="2">DUF7708 domain-containing protein</fullName>
    </recommendedName>
</protein>
<evidence type="ECO:0000313" key="4">
    <source>
        <dbReference type="Proteomes" id="UP001174934"/>
    </source>
</evidence>
<keyword evidence="4" id="KW-1185">Reference proteome</keyword>
<dbReference type="InterPro" id="IPR056125">
    <property type="entry name" value="DUF7708"/>
</dbReference>
<dbReference type="Proteomes" id="UP001174934">
    <property type="component" value="Unassembled WGS sequence"/>
</dbReference>
<feature type="region of interest" description="Disordered" evidence="1">
    <location>
        <begin position="395"/>
        <end position="427"/>
    </location>
</feature>
<evidence type="ECO:0000259" key="2">
    <source>
        <dbReference type="Pfam" id="PF24809"/>
    </source>
</evidence>
<accession>A0AA39X903</accession>
<dbReference type="AlphaFoldDB" id="A0AA39X903"/>
<dbReference type="Pfam" id="PF24809">
    <property type="entry name" value="DUF7708"/>
    <property type="match status" value="1"/>
</dbReference>
<feature type="compositionally biased region" description="Low complexity" evidence="1">
    <location>
        <begin position="397"/>
        <end position="411"/>
    </location>
</feature>
<evidence type="ECO:0000313" key="3">
    <source>
        <dbReference type="EMBL" id="KAK0629142.1"/>
    </source>
</evidence>
<organism evidence="3 4">
    <name type="scientific">Bombardia bombarda</name>
    <dbReference type="NCBI Taxonomy" id="252184"/>
    <lineage>
        <taxon>Eukaryota</taxon>
        <taxon>Fungi</taxon>
        <taxon>Dikarya</taxon>
        <taxon>Ascomycota</taxon>
        <taxon>Pezizomycotina</taxon>
        <taxon>Sordariomycetes</taxon>
        <taxon>Sordariomycetidae</taxon>
        <taxon>Sordariales</taxon>
        <taxon>Lasiosphaeriaceae</taxon>
        <taxon>Bombardia</taxon>
    </lineage>
</organism>
<gene>
    <name evidence="3" type="ORF">B0T17DRAFT_633566</name>
</gene>
<evidence type="ECO:0000256" key="1">
    <source>
        <dbReference type="SAM" id="MobiDB-lite"/>
    </source>
</evidence>
<feature type="domain" description="DUF7708" evidence="2">
    <location>
        <begin position="82"/>
        <end position="227"/>
    </location>
</feature>
<name>A0AA39X903_9PEZI</name>
<comment type="caution">
    <text evidence="3">The sequence shown here is derived from an EMBL/GenBank/DDBJ whole genome shotgun (WGS) entry which is preliminary data.</text>
</comment>
<dbReference type="EMBL" id="JAULSR010000002">
    <property type="protein sequence ID" value="KAK0629142.1"/>
    <property type="molecule type" value="Genomic_DNA"/>
</dbReference>
<reference evidence="3" key="1">
    <citation type="submission" date="2023-06" db="EMBL/GenBank/DDBJ databases">
        <title>Genome-scale phylogeny and comparative genomics of the fungal order Sordariales.</title>
        <authorList>
            <consortium name="Lawrence Berkeley National Laboratory"/>
            <person name="Hensen N."/>
            <person name="Bonometti L."/>
            <person name="Westerberg I."/>
            <person name="Brannstrom I.O."/>
            <person name="Guillou S."/>
            <person name="Cros-Aarteil S."/>
            <person name="Calhoun S."/>
            <person name="Haridas S."/>
            <person name="Kuo A."/>
            <person name="Mondo S."/>
            <person name="Pangilinan J."/>
            <person name="Riley R."/>
            <person name="LaButti K."/>
            <person name="Andreopoulos B."/>
            <person name="Lipzen A."/>
            <person name="Chen C."/>
            <person name="Yanf M."/>
            <person name="Daum C."/>
            <person name="Ng V."/>
            <person name="Clum A."/>
            <person name="Steindorff A."/>
            <person name="Ohm R."/>
            <person name="Martin F."/>
            <person name="Silar P."/>
            <person name="Natvig D."/>
            <person name="Lalanne C."/>
            <person name="Gautier V."/>
            <person name="Ament-velasquez S.L."/>
            <person name="Kruys A."/>
            <person name="Hutchinson M.I."/>
            <person name="Powell A.J."/>
            <person name="Barry K."/>
            <person name="Miller A.N."/>
            <person name="Grigoriev I.V."/>
            <person name="Debuchy R."/>
            <person name="Gladieux P."/>
            <person name="Thoren M.H."/>
            <person name="Johannesson H."/>
        </authorList>
    </citation>
    <scope>NUCLEOTIDE SEQUENCE</scope>
    <source>
        <strain evidence="3">SMH3391-2</strain>
    </source>
</reference>
<proteinExistence type="predicted"/>
<feature type="region of interest" description="Disordered" evidence="1">
    <location>
        <begin position="575"/>
        <end position="596"/>
    </location>
</feature>
<sequence>MQSSDEFKAWYAPEGDDEKKGASIAEEAFQAAMKSFTELAAQDKKKRRLVVKDASSMDDVRSVVQESRVKFETPGKFSKAAKWLRQFSEGIYHYSNILDVFVQHHPEYVSLVWGAMKLLFGGVVNHETTTKLLAKSLTQISECLPGVQLVSKLYPTPRMSKAIEELYSYILKFLTRAYEWYNEGKARRFIHSITQPPQLRYTDLLQDIRASSRTIEQFAAAASQAELREIHVKVDSLKTASLQPTNLAVVEAMQAELLAKVNDLKTIIISFQEAQAVQSSSLLDTNQRVSDIQLSSILTHLSSVPLDDPFKSYQYHLFFRKRRAAGLGPNTATNRFWLSPHLQTWSSSPTSALAVVKGGFASRQVVQDFCVDVIHELREANVPVLWALKGGGGSSGGSSSSSSSSSSSNSNKTQQKGQQRKDEQHQRGAFSTVDLLKYLTLQAFQLNKTLGTEKVMAWRCAQFQRATTPREWFDLFQTAIAGFGTRQLYIVVDIEAVDVALRANDDGFNIMSAMLNSFASPPPTPPSIAGMGTVITLSSPPPTLQKVLVAMYHPSSAGAVTSDVSHAVVPVRMMAGSRNNNQKRQPQAKEMKRGVSSSVLRGAGGEVVVVVVVVPGGGSCRCGEGWTGWG</sequence>